<feature type="compositionally biased region" description="Basic and acidic residues" evidence="1">
    <location>
        <begin position="224"/>
        <end position="243"/>
    </location>
</feature>
<dbReference type="AlphaFoldDB" id="A0A6J4S0H1"/>
<feature type="compositionally biased region" description="Basic and acidic residues" evidence="1">
    <location>
        <begin position="89"/>
        <end position="104"/>
    </location>
</feature>
<evidence type="ECO:0000256" key="1">
    <source>
        <dbReference type="SAM" id="MobiDB-lite"/>
    </source>
</evidence>
<feature type="region of interest" description="Disordered" evidence="1">
    <location>
        <begin position="63"/>
        <end position="137"/>
    </location>
</feature>
<feature type="compositionally biased region" description="Basic and acidic residues" evidence="1">
    <location>
        <begin position="286"/>
        <end position="301"/>
    </location>
</feature>
<feature type="non-terminal residue" evidence="2">
    <location>
        <position position="307"/>
    </location>
</feature>
<feature type="region of interest" description="Disordered" evidence="1">
    <location>
        <begin position="169"/>
        <end position="307"/>
    </location>
</feature>
<feature type="non-terminal residue" evidence="2">
    <location>
        <position position="1"/>
    </location>
</feature>
<accession>A0A6J4S0H1</accession>
<feature type="compositionally biased region" description="Basic and acidic residues" evidence="1">
    <location>
        <begin position="265"/>
        <end position="275"/>
    </location>
</feature>
<feature type="region of interest" description="Disordered" evidence="1">
    <location>
        <begin position="1"/>
        <end position="45"/>
    </location>
</feature>
<proteinExistence type="predicted"/>
<sequence length="307" mass="32849">AVEGADPALRLAPHPTTRAQSRSLHQGRRRAVGAGGRHDPHVGAALRLPGAVADELGLPALQRGRRGGAAARRRLPPPRAVRAGGDQARLGDRDARRPPVDLRRGGRRPRRAPADPQEEHARGAVARHRARDARPGLVAHPLRRLPARAVLPRGGGPLPAHVALLRRGGGLRRLPRGPAARRRAGRGAHRAGRQARQRVGRDRRRPGLRRLPARLGGPRGHPARQPERHVPPLRVDLDARPARDPQGGGGRRAPRRHPGPGLRRGARDDARRPAARDGGAGPGAHGAHEPRDRLPRGRGGREPGAGL</sequence>
<evidence type="ECO:0000313" key="2">
    <source>
        <dbReference type="EMBL" id="CAA9485822.1"/>
    </source>
</evidence>
<dbReference type="EMBL" id="CADCVO010000225">
    <property type="protein sequence ID" value="CAA9485822.1"/>
    <property type="molecule type" value="Genomic_DNA"/>
</dbReference>
<feature type="compositionally biased region" description="Basic residues" evidence="1">
    <location>
        <begin position="63"/>
        <end position="76"/>
    </location>
</feature>
<organism evidence="2">
    <name type="scientific">uncultured Solirubrobacteraceae bacterium</name>
    <dbReference type="NCBI Taxonomy" id="1162706"/>
    <lineage>
        <taxon>Bacteria</taxon>
        <taxon>Bacillati</taxon>
        <taxon>Actinomycetota</taxon>
        <taxon>Thermoleophilia</taxon>
        <taxon>Solirubrobacterales</taxon>
        <taxon>Solirubrobacteraceae</taxon>
        <taxon>environmental samples</taxon>
    </lineage>
</organism>
<reference evidence="2" key="1">
    <citation type="submission" date="2020-02" db="EMBL/GenBank/DDBJ databases">
        <authorList>
            <person name="Meier V. D."/>
        </authorList>
    </citation>
    <scope>NUCLEOTIDE SEQUENCE</scope>
    <source>
        <strain evidence="2">AVDCRST_MAG13</strain>
    </source>
</reference>
<feature type="compositionally biased region" description="Basic residues" evidence="1">
    <location>
        <begin position="169"/>
        <end position="212"/>
    </location>
</feature>
<name>A0A6J4S0H1_9ACTN</name>
<gene>
    <name evidence="2" type="ORF">AVDCRST_MAG13-1442</name>
</gene>
<protein>
    <submittedName>
        <fullName evidence="2">Uncharacterized protein</fullName>
    </submittedName>
</protein>